<evidence type="ECO:0000313" key="1">
    <source>
        <dbReference type="EMBL" id="KKN18670.1"/>
    </source>
</evidence>
<gene>
    <name evidence="1" type="ORF">LCGC14_0953380</name>
</gene>
<name>A0A0F9NGJ2_9ZZZZ</name>
<proteinExistence type="predicted"/>
<protein>
    <submittedName>
        <fullName evidence="1">Uncharacterized protein</fullName>
    </submittedName>
</protein>
<dbReference type="AlphaFoldDB" id="A0A0F9NGJ2"/>
<comment type="caution">
    <text evidence="1">The sequence shown here is derived from an EMBL/GenBank/DDBJ whole genome shotgun (WGS) entry which is preliminary data.</text>
</comment>
<accession>A0A0F9NGJ2</accession>
<sequence>MTELEYKIFMLLSLEKKVGGKVEVNLELTQHKDFIKVWDKFMKT</sequence>
<reference evidence="1" key="1">
    <citation type="journal article" date="2015" name="Nature">
        <title>Complex archaea that bridge the gap between prokaryotes and eukaryotes.</title>
        <authorList>
            <person name="Spang A."/>
            <person name="Saw J.H."/>
            <person name="Jorgensen S.L."/>
            <person name="Zaremba-Niedzwiedzka K."/>
            <person name="Martijn J."/>
            <person name="Lind A.E."/>
            <person name="van Eijk R."/>
            <person name="Schleper C."/>
            <person name="Guy L."/>
            <person name="Ettema T.J."/>
        </authorList>
    </citation>
    <scope>NUCLEOTIDE SEQUENCE</scope>
</reference>
<organism evidence="1">
    <name type="scientific">marine sediment metagenome</name>
    <dbReference type="NCBI Taxonomy" id="412755"/>
    <lineage>
        <taxon>unclassified sequences</taxon>
        <taxon>metagenomes</taxon>
        <taxon>ecological metagenomes</taxon>
    </lineage>
</organism>
<dbReference type="EMBL" id="LAZR01003405">
    <property type="protein sequence ID" value="KKN18670.1"/>
    <property type="molecule type" value="Genomic_DNA"/>
</dbReference>